<reference evidence="1 2" key="1">
    <citation type="submission" date="2024-05" db="EMBL/GenBank/DDBJ databases">
        <title>A draft genome resource for the thread blight pathogen Marasmius tenuissimus strain MS-2.</title>
        <authorList>
            <person name="Yulfo-Soto G.E."/>
            <person name="Baruah I.K."/>
            <person name="Amoako-Attah I."/>
            <person name="Bukari Y."/>
            <person name="Meinhardt L.W."/>
            <person name="Bailey B.A."/>
            <person name="Cohen S.P."/>
        </authorList>
    </citation>
    <scope>NUCLEOTIDE SEQUENCE [LARGE SCALE GENOMIC DNA]</scope>
    <source>
        <strain evidence="1 2">MS-2</strain>
    </source>
</reference>
<sequence length="292" mass="32395">MNWRASWVIAYFPPFSSVKSVECDYPPADSFEPLLKLFPSLTQLHLRVVRQPRAPGPIDFTHLETLAITDECGIPDIDVFINSFTLTSLTDFTLITPGSRARDHHIGGSLVECLRRSGCNSLRTLCVSARHAPLESNSEWISDLINLSPELSTISLEFHTLEGSDATAGASAMINTVIYRLCALLSDSPLPALPSLSTLAVRIRKFPTDKSWNSIARDMATRFLHMVESRVENNLLLRHVELIVTSDLLNECDGPDESGDSDSELKAFYVDVTRRCQSLLVNSGVTFVLEML</sequence>
<protein>
    <submittedName>
        <fullName evidence="1">Uncharacterized protein</fullName>
    </submittedName>
</protein>
<accession>A0ABR2ZR40</accession>
<keyword evidence="2" id="KW-1185">Reference proteome</keyword>
<evidence type="ECO:0000313" key="2">
    <source>
        <dbReference type="Proteomes" id="UP001437256"/>
    </source>
</evidence>
<dbReference type="EMBL" id="JBBXMP010000072">
    <property type="protein sequence ID" value="KAL0063863.1"/>
    <property type="molecule type" value="Genomic_DNA"/>
</dbReference>
<dbReference type="Proteomes" id="UP001437256">
    <property type="component" value="Unassembled WGS sequence"/>
</dbReference>
<comment type="caution">
    <text evidence="1">The sequence shown here is derived from an EMBL/GenBank/DDBJ whole genome shotgun (WGS) entry which is preliminary data.</text>
</comment>
<evidence type="ECO:0000313" key="1">
    <source>
        <dbReference type="EMBL" id="KAL0063863.1"/>
    </source>
</evidence>
<name>A0ABR2ZR40_9AGAR</name>
<gene>
    <name evidence="1" type="ORF">AAF712_009216</name>
</gene>
<organism evidence="1 2">
    <name type="scientific">Marasmius tenuissimus</name>
    <dbReference type="NCBI Taxonomy" id="585030"/>
    <lineage>
        <taxon>Eukaryota</taxon>
        <taxon>Fungi</taxon>
        <taxon>Dikarya</taxon>
        <taxon>Basidiomycota</taxon>
        <taxon>Agaricomycotina</taxon>
        <taxon>Agaricomycetes</taxon>
        <taxon>Agaricomycetidae</taxon>
        <taxon>Agaricales</taxon>
        <taxon>Marasmiineae</taxon>
        <taxon>Marasmiaceae</taxon>
        <taxon>Marasmius</taxon>
    </lineage>
</organism>
<proteinExistence type="predicted"/>